<accession>A0A9P0BG86</accession>
<keyword evidence="6 10" id="KW-1133">Transmembrane helix</keyword>
<evidence type="ECO:0000256" key="7">
    <source>
        <dbReference type="ARBA" id="ARBA00023136"/>
    </source>
</evidence>
<feature type="transmembrane region" description="Helical" evidence="10">
    <location>
        <begin position="281"/>
        <end position="300"/>
    </location>
</feature>
<keyword evidence="2 9" id="KW-0813">Transport</keyword>
<keyword evidence="4" id="KW-0762">Sugar transport</keyword>
<dbReference type="GO" id="GO:0005886">
    <property type="term" value="C:plasma membrane"/>
    <property type="evidence" value="ECO:0007669"/>
    <property type="project" value="UniProtKB-SubCell"/>
</dbReference>
<name>A0A9P0BG86_BRAAE</name>
<evidence type="ECO:0000256" key="5">
    <source>
        <dbReference type="ARBA" id="ARBA00022692"/>
    </source>
</evidence>
<dbReference type="OrthoDB" id="6612291at2759"/>
<dbReference type="Pfam" id="PF00083">
    <property type="entry name" value="Sugar_tr"/>
    <property type="match status" value="1"/>
</dbReference>
<dbReference type="SUPFAM" id="SSF103473">
    <property type="entry name" value="MFS general substrate transporter"/>
    <property type="match status" value="1"/>
</dbReference>
<feature type="transmembrane region" description="Helical" evidence="10">
    <location>
        <begin position="387"/>
        <end position="406"/>
    </location>
</feature>
<protein>
    <recommendedName>
        <fullName evidence="11">Major facilitator superfamily (MFS) profile domain-containing protein</fullName>
    </recommendedName>
</protein>
<comment type="similarity">
    <text evidence="9">Belongs to the major facilitator superfamily. Sugar transporter (TC 2.A.1.1) family.</text>
</comment>
<dbReference type="PANTHER" id="PTHR48021:SF1">
    <property type="entry name" value="GH07001P-RELATED"/>
    <property type="match status" value="1"/>
</dbReference>
<evidence type="ECO:0000259" key="11">
    <source>
        <dbReference type="PROSITE" id="PS50850"/>
    </source>
</evidence>
<feature type="transmembrane region" description="Helical" evidence="10">
    <location>
        <begin position="49"/>
        <end position="71"/>
    </location>
</feature>
<keyword evidence="8" id="KW-0325">Glycoprotein</keyword>
<evidence type="ECO:0000256" key="1">
    <source>
        <dbReference type="ARBA" id="ARBA00004651"/>
    </source>
</evidence>
<dbReference type="AlphaFoldDB" id="A0A9P0BG86"/>
<evidence type="ECO:0000256" key="8">
    <source>
        <dbReference type="ARBA" id="ARBA00023180"/>
    </source>
</evidence>
<dbReference type="GO" id="GO:0022857">
    <property type="term" value="F:transmembrane transporter activity"/>
    <property type="evidence" value="ECO:0007669"/>
    <property type="project" value="InterPro"/>
</dbReference>
<evidence type="ECO:0000256" key="10">
    <source>
        <dbReference type="SAM" id="Phobius"/>
    </source>
</evidence>
<keyword evidence="13" id="KW-1185">Reference proteome</keyword>
<dbReference type="PANTHER" id="PTHR48021">
    <property type="match status" value="1"/>
</dbReference>
<comment type="subcellular location">
    <subcellularLocation>
        <location evidence="1">Cell membrane</location>
        <topology evidence="1">Multi-pass membrane protein</topology>
    </subcellularLocation>
</comment>
<dbReference type="InterPro" id="IPR005829">
    <property type="entry name" value="Sugar_transporter_CS"/>
</dbReference>
<organism evidence="12 13">
    <name type="scientific">Brassicogethes aeneus</name>
    <name type="common">Rape pollen beetle</name>
    <name type="synonym">Meligethes aeneus</name>
    <dbReference type="NCBI Taxonomy" id="1431903"/>
    <lineage>
        <taxon>Eukaryota</taxon>
        <taxon>Metazoa</taxon>
        <taxon>Ecdysozoa</taxon>
        <taxon>Arthropoda</taxon>
        <taxon>Hexapoda</taxon>
        <taxon>Insecta</taxon>
        <taxon>Pterygota</taxon>
        <taxon>Neoptera</taxon>
        <taxon>Endopterygota</taxon>
        <taxon>Coleoptera</taxon>
        <taxon>Polyphaga</taxon>
        <taxon>Cucujiformia</taxon>
        <taxon>Nitidulidae</taxon>
        <taxon>Meligethinae</taxon>
        <taxon>Brassicogethes</taxon>
    </lineage>
</organism>
<evidence type="ECO:0000256" key="4">
    <source>
        <dbReference type="ARBA" id="ARBA00022597"/>
    </source>
</evidence>
<dbReference type="InterPro" id="IPR003663">
    <property type="entry name" value="Sugar/inositol_transpt"/>
</dbReference>
<dbReference type="InterPro" id="IPR036259">
    <property type="entry name" value="MFS_trans_sf"/>
</dbReference>
<dbReference type="InterPro" id="IPR020846">
    <property type="entry name" value="MFS_dom"/>
</dbReference>
<feature type="transmembrane region" description="Helical" evidence="10">
    <location>
        <begin position="347"/>
        <end position="366"/>
    </location>
</feature>
<feature type="transmembrane region" description="Helical" evidence="10">
    <location>
        <begin position="248"/>
        <end position="269"/>
    </location>
</feature>
<dbReference type="Gene3D" id="1.20.1250.20">
    <property type="entry name" value="MFS general substrate transporter like domains"/>
    <property type="match status" value="1"/>
</dbReference>
<feature type="transmembrane region" description="Helical" evidence="10">
    <location>
        <begin position="312"/>
        <end position="335"/>
    </location>
</feature>
<feature type="transmembrane region" description="Helical" evidence="10">
    <location>
        <begin position="7"/>
        <end position="29"/>
    </location>
</feature>
<evidence type="ECO:0000256" key="2">
    <source>
        <dbReference type="ARBA" id="ARBA00022448"/>
    </source>
</evidence>
<evidence type="ECO:0000256" key="3">
    <source>
        <dbReference type="ARBA" id="ARBA00022475"/>
    </source>
</evidence>
<feature type="transmembrane region" description="Helical" evidence="10">
    <location>
        <begin position="78"/>
        <end position="96"/>
    </location>
</feature>
<feature type="transmembrane region" description="Helical" evidence="10">
    <location>
        <begin position="165"/>
        <end position="183"/>
    </location>
</feature>
<dbReference type="PROSITE" id="PS00217">
    <property type="entry name" value="SUGAR_TRANSPORT_2"/>
    <property type="match status" value="1"/>
</dbReference>
<evidence type="ECO:0000313" key="13">
    <source>
        <dbReference type="Proteomes" id="UP001154078"/>
    </source>
</evidence>
<evidence type="ECO:0000256" key="6">
    <source>
        <dbReference type="ARBA" id="ARBA00022989"/>
    </source>
</evidence>
<feature type="transmembrane region" description="Helical" evidence="10">
    <location>
        <begin position="418"/>
        <end position="437"/>
    </location>
</feature>
<dbReference type="FunFam" id="1.20.1250.20:FF:000218">
    <property type="entry name" value="facilitated trehalose transporter Tret1"/>
    <property type="match status" value="1"/>
</dbReference>
<keyword evidence="7 10" id="KW-0472">Membrane</keyword>
<keyword evidence="5 10" id="KW-0812">Transmembrane</keyword>
<dbReference type="InterPro" id="IPR050549">
    <property type="entry name" value="MFS_Trehalose_Transporter"/>
</dbReference>
<dbReference type="Proteomes" id="UP001154078">
    <property type="component" value="Chromosome 7"/>
</dbReference>
<keyword evidence="3" id="KW-1003">Cell membrane</keyword>
<feature type="transmembrane region" description="Helical" evidence="10">
    <location>
        <begin position="137"/>
        <end position="159"/>
    </location>
</feature>
<sequence>MGRVWPQFVAAFSICMGAWGTGTLLAFTANIITDGKLEYNGVTYEGTSLALFGGIMCWGAMTICIPVGYLLGIIGRKMTLLLTIIPFEAGWAVMYFSKSTGLGLTCRFFLGMAGGAFNVGAPLYTMEIADLQLRGMFGTFFQLFISLGVLYAQVMGWIFHDNLGGYIISLWIIPNVFFIAYMFQPESPAYLLKKGNTEKCTKVLKYFRGEDYDASAEMKNIQSDIEEERDLKGKCLETLKTKAAQKSVAICFFMMFFQQFTGINAVTFYTGTIFETAKISISAYLQVVIIGVIGLMFTTISSVTIDKAGRKVLFLISTVLMLVGLLSIGIFFTVQDRIKPSEDTIRILAWFPVLGACIYIIGFCLGMGPIPWMTAGEIVPPAIKAPIAAAAATVNWLFASMVSFGYPIIKDVIGTDTTFYIFVGVCIACICFTIFFMPETRHKPLDQIQKELAGEP</sequence>
<dbReference type="PROSITE" id="PS00216">
    <property type="entry name" value="SUGAR_TRANSPORT_1"/>
    <property type="match status" value="1"/>
</dbReference>
<feature type="domain" description="Major facilitator superfamily (MFS) profile" evidence="11">
    <location>
        <begin position="6"/>
        <end position="441"/>
    </location>
</feature>
<dbReference type="NCBIfam" id="TIGR00879">
    <property type="entry name" value="SP"/>
    <property type="match status" value="1"/>
</dbReference>
<dbReference type="PRINTS" id="PR00171">
    <property type="entry name" value="SUGRTRNSPORT"/>
</dbReference>
<dbReference type="InterPro" id="IPR005828">
    <property type="entry name" value="MFS_sugar_transport-like"/>
</dbReference>
<dbReference type="EMBL" id="OV121138">
    <property type="protein sequence ID" value="CAH0561315.1"/>
    <property type="molecule type" value="Genomic_DNA"/>
</dbReference>
<reference evidence="12" key="1">
    <citation type="submission" date="2021-12" db="EMBL/GenBank/DDBJ databases">
        <authorList>
            <person name="King R."/>
        </authorList>
    </citation>
    <scope>NUCLEOTIDE SEQUENCE</scope>
</reference>
<feature type="transmembrane region" description="Helical" evidence="10">
    <location>
        <begin position="108"/>
        <end position="125"/>
    </location>
</feature>
<dbReference type="PROSITE" id="PS50850">
    <property type="entry name" value="MFS"/>
    <property type="match status" value="1"/>
</dbReference>
<gene>
    <name evidence="12" type="ORF">MELIAE_LOCUS10880</name>
</gene>
<evidence type="ECO:0000256" key="9">
    <source>
        <dbReference type="RuleBase" id="RU003346"/>
    </source>
</evidence>
<evidence type="ECO:0000313" key="12">
    <source>
        <dbReference type="EMBL" id="CAH0561315.1"/>
    </source>
</evidence>
<proteinExistence type="inferred from homology"/>